<dbReference type="Proteomes" id="UP000295301">
    <property type="component" value="Unassembled WGS sequence"/>
</dbReference>
<reference evidence="1 2" key="1">
    <citation type="submission" date="2019-03" db="EMBL/GenBank/DDBJ databases">
        <title>Ruegeria lutea sp. nov., a novel strain, isolated from marine sediment, the Masan Bay, South Korea.</title>
        <authorList>
            <person name="Kim J."/>
            <person name="Kim D.-Y."/>
            <person name="Lee S.-S."/>
        </authorList>
    </citation>
    <scope>NUCLEOTIDE SEQUENCE [LARGE SCALE GENOMIC DNA]</scope>
    <source>
        <strain evidence="1 2">318-1</strain>
    </source>
</reference>
<protein>
    <submittedName>
        <fullName evidence="1">DUF3833 domain-containing protein</fullName>
    </submittedName>
</protein>
<dbReference type="InterPro" id="IPR024409">
    <property type="entry name" value="DUF3833"/>
</dbReference>
<evidence type="ECO:0000313" key="1">
    <source>
        <dbReference type="EMBL" id="TDK48797.1"/>
    </source>
</evidence>
<dbReference type="EMBL" id="SMUV01000063">
    <property type="protein sequence ID" value="TDK48797.1"/>
    <property type="molecule type" value="Genomic_DNA"/>
</dbReference>
<name>A0A4V3AS25_9RHOB</name>
<dbReference type="AlphaFoldDB" id="A0A4V3AS25"/>
<organism evidence="1 2">
    <name type="scientific">Antarcticimicrobium luteum</name>
    <dbReference type="NCBI Taxonomy" id="2547397"/>
    <lineage>
        <taxon>Bacteria</taxon>
        <taxon>Pseudomonadati</taxon>
        <taxon>Pseudomonadota</taxon>
        <taxon>Alphaproteobacteria</taxon>
        <taxon>Rhodobacterales</taxon>
        <taxon>Paracoccaceae</taxon>
        <taxon>Antarcticimicrobium</taxon>
    </lineage>
</organism>
<dbReference type="RefSeq" id="WP_133359627.1">
    <property type="nucleotide sequence ID" value="NZ_SMUV01000063.1"/>
</dbReference>
<dbReference type="OrthoDB" id="5296954at2"/>
<dbReference type="Pfam" id="PF12915">
    <property type="entry name" value="DUF3833"/>
    <property type="match status" value="1"/>
</dbReference>
<evidence type="ECO:0000313" key="2">
    <source>
        <dbReference type="Proteomes" id="UP000295301"/>
    </source>
</evidence>
<sequence>MTHAPLILLALILLAMIARRALSFGAQRPRDYRGTGPAIDLRRSLNGPLTCEGVIFGPAGRVTSRFTARMHGAWDGASGRLSESFLYSTGARQDRAWDLRLGEDGRFSATAADVIGVARGEVSGAAIRMTYRLRLPADAGGHVLSVTDWLYLGENGTILNRSEMRKFGIKVAELFAVMRPATATASN</sequence>
<accession>A0A4V3AS25</accession>
<gene>
    <name evidence="1" type="ORF">E1832_10120</name>
</gene>
<comment type="caution">
    <text evidence="1">The sequence shown here is derived from an EMBL/GenBank/DDBJ whole genome shotgun (WGS) entry which is preliminary data.</text>
</comment>
<proteinExistence type="predicted"/>
<keyword evidence="2" id="KW-1185">Reference proteome</keyword>